<name>A0A380DZT7_STAAU</name>
<dbReference type="AlphaFoldDB" id="A0A380DZT7"/>
<keyword evidence="9" id="KW-0540">Nuclease</keyword>
<dbReference type="GO" id="GO:0003677">
    <property type="term" value="F:DNA binding"/>
    <property type="evidence" value="ECO:0007669"/>
    <property type="project" value="UniProtKB-KW"/>
</dbReference>
<dbReference type="InterPro" id="IPR038726">
    <property type="entry name" value="PDDEXK_AddAB-type"/>
</dbReference>
<keyword evidence="6" id="KW-0238">DNA-binding</keyword>
<keyword evidence="1" id="KW-0547">Nucleotide-binding</keyword>
<evidence type="ECO:0000256" key="1">
    <source>
        <dbReference type="ARBA" id="ARBA00022741"/>
    </source>
</evidence>
<protein>
    <submittedName>
        <fullName evidence="9">Helicase-exonuclease AddAB, AddB subunit</fullName>
        <ecNumber evidence="9">3.1.-.-</ecNumber>
    </submittedName>
</protein>
<keyword evidence="9" id="KW-0269">Exonuclease</keyword>
<dbReference type="GO" id="GO:0006281">
    <property type="term" value="P:DNA repair"/>
    <property type="evidence" value="ECO:0007669"/>
    <property type="project" value="UniProtKB-KW"/>
</dbReference>
<dbReference type="EMBL" id="UHAQ01000003">
    <property type="protein sequence ID" value="SUK87218.1"/>
    <property type="molecule type" value="Genomic_DNA"/>
</dbReference>
<keyword evidence="7" id="KW-0234">DNA repair</keyword>
<accession>A0A380DZT7</accession>
<organism evidence="9 10">
    <name type="scientific">Staphylococcus aureus</name>
    <dbReference type="NCBI Taxonomy" id="1280"/>
    <lineage>
        <taxon>Bacteria</taxon>
        <taxon>Bacillati</taxon>
        <taxon>Bacillota</taxon>
        <taxon>Bacilli</taxon>
        <taxon>Bacillales</taxon>
        <taxon>Staphylococcaceae</taxon>
        <taxon>Staphylococcus</taxon>
    </lineage>
</organism>
<dbReference type="GO" id="GO:0004527">
    <property type="term" value="F:exonuclease activity"/>
    <property type="evidence" value="ECO:0007669"/>
    <property type="project" value="UniProtKB-KW"/>
</dbReference>
<dbReference type="Proteomes" id="UP000254502">
    <property type="component" value="Unassembled WGS sequence"/>
</dbReference>
<dbReference type="Gene3D" id="3.90.320.10">
    <property type="match status" value="1"/>
</dbReference>
<evidence type="ECO:0000256" key="7">
    <source>
        <dbReference type="ARBA" id="ARBA00023204"/>
    </source>
</evidence>
<reference evidence="9 10" key="1">
    <citation type="submission" date="2018-06" db="EMBL/GenBank/DDBJ databases">
        <authorList>
            <consortium name="Pathogen Informatics"/>
            <person name="Doyle S."/>
        </authorList>
    </citation>
    <scope>NUCLEOTIDE SEQUENCE [LARGE SCALE GENOMIC DNA]</scope>
    <source>
        <strain evidence="9 10">NCTC5664</strain>
    </source>
</reference>
<sequence>MEEILPKVQFNLLNSSAYYRYLSRRIGAIVETTLSALKYQGTYSKFMPKHFETSFRRKPRTNDELIAQTLTTTQGIPINIRGQIDRIDTYTKNDTSFVNIIDYKSSEGSATLDLTKVYYGMQMQMMTYMDIVLQNKQRLGLTDIVKPGGLYTSMYMNLELNLNHGLILMKIN</sequence>
<keyword evidence="3 9" id="KW-0378">Hydrolase</keyword>
<keyword evidence="4 9" id="KW-0347">Helicase</keyword>
<feature type="domain" description="PD-(D/E)XK endonuclease-like" evidence="8">
    <location>
        <begin position="20"/>
        <end position="146"/>
    </location>
</feature>
<dbReference type="EC" id="3.1.-.-" evidence="9"/>
<evidence type="ECO:0000256" key="5">
    <source>
        <dbReference type="ARBA" id="ARBA00022840"/>
    </source>
</evidence>
<evidence type="ECO:0000256" key="4">
    <source>
        <dbReference type="ARBA" id="ARBA00022806"/>
    </source>
</evidence>
<dbReference type="InterPro" id="IPR011604">
    <property type="entry name" value="PDDEXK-like_dom_sf"/>
</dbReference>
<proteinExistence type="predicted"/>
<gene>
    <name evidence="9" type="primary">addB_3</name>
    <name evidence="9" type="ORF">NCTC5664_02717</name>
</gene>
<evidence type="ECO:0000313" key="9">
    <source>
        <dbReference type="EMBL" id="SUK87218.1"/>
    </source>
</evidence>
<dbReference type="Pfam" id="PF12705">
    <property type="entry name" value="PDDEXK_1"/>
    <property type="match status" value="1"/>
</dbReference>
<evidence type="ECO:0000259" key="8">
    <source>
        <dbReference type="Pfam" id="PF12705"/>
    </source>
</evidence>
<evidence type="ECO:0000256" key="6">
    <source>
        <dbReference type="ARBA" id="ARBA00023125"/>
    </source>
</evidence>
<evidence type="ECO:0000256" key="3">
    <source>
        <dbReference type="ARBA" id="ARBA00022801"/>
    </source>
</evidence>
<keyword evidence="2" id="KW-0227">DNA damage</keyword>
<dbReference type="GO" id="GO:0005524">
    <property type="term" value="F:ATP binding"/>
    <property type="evidence" value="ECO:0007669"/>
    <property type="project" value="UniProtKB-KW"/>
</dbReference>
<evidence type="ECO:0000313" key="10">
    <source>
        <dbReference type="Proteomes" id="UP000254502"/>
    </source>
</evidence>
<evidence type="ECO:0000256" key="2">
    <source>
        <dbReference type="ARBA" id="ARBA00022763"/>
    </source>
</evidence>
<dbReference type="GO" id="GO:0004386">
    <property type="term" value="F:helicase activity"/>
    <property type="evidence" value="ECO:0007669"/>
    <property type="project" value="UniProtKB-KW"/>
</dbReference>
<keyword evidence="5" id="KW-0067">ATP-binding</keyword>